<reference evidence="1 2" key="1">
    <citation type="submission" date="2021-05" db="EMBL/GenBank/DDBJ databases">
        <title>Bacteria Genome sequencing.</title>
        <authorList>
            <person name="Takabe Y."/>
            <person name="Nakajima Y."/>
            <person name="Suzuki S."/>
            <person name="Shiozaki T."/>
        </authorList>
    </citation>
    <scope>NUCLEOTIDE SEQUENCE [LARGE SCALE GENOMIC DNA]</scope>
    <source>
        <strain evidence="1 2">AI_62</strain>
    </source>
</reference>
<organism evidence="1 2">
    <name type="scientific">Jannaschia pagri</name>
    <dbReference type="NCBI Taxonomy" id="2829797"/>
    <lineage>
        <taxon>Bacteria</taxon>
        <taxon>Pseudomonadati</taxon>
        <taxon>Pseudomonadota</taxon>
        <taxon>Alphaproteobacteria</taxon>
        <taxon>Rhodobacterales</taxon>
        <taxon>Roseobacteraceae</taxon>
        <taxon>Jannaschia</taxon>
    </lineage>
</organism>
<gene>
    <name evidence="1" type="ORF">JANAI62_11500</name>
</gene>
<evidence type="ECO:0000313" key="1">
    <source>
        <dbReference type="EMBL" id="GIT94527.1"/>
    </source>
</evidence>
<name>A0ABQ4NK98_9RHOB</name>
<evidence type="ECO:0000313" key="2">
    <source>
        <dbReference type="Proteomes" id="UP000786693"/>
    </source>
</evidence>
<dbReference type="EMBL" id="BPFH01000002">
    <property type="protein sequence ID" value="GIT94527.1"/>
    <property type="molecule type" value="Genomic_DNA"/>
</dbReference>
<comment type="caution">
    <text evidence="1">The sequence shown here is derived from an EMBL/GenBank/DDBJ whole genome shotgun (WGS) entry which is preliminary data.</text>
</comment>
<accession>A0ABQ4NK98</accession>
<protein>
    <submittedName>
        <fullName evidence="1">Uncharacterized protein</fullName>
    </submittedName>
</protein>
<keyword evidence="2" id="KW-1185">Reference proteome</keyword>
<dbReference type="Proteomes" id="UP000786693">
    <property type="component" value="Unassembled WGS sequence"/>
</dbReference>
<sequence>MRHPLPYETLRRVGLATSARSREITKMDAVTRPAPSDATYAPRDLSRHGVWSIRALRVKLYGIATADQGITQADFGTARTFIRDDVLAKLKATGSDASLGFAIIHRGTEGVTLAVHWWEEGSILCHAVHRQRFDGRPSDVQDRGTIGCVWELAVIDAETRAWRDTMMTPRPSPEIYLKTVLAASQV</sequence>
<proteinExistence type="predicted"/>